<feature type="transmembrane region" description="Helical" evidence="1">
    <location>
        <begin position="82"/>
        <end position="108"/>
    </location>
</feature>
<gene>
    <name evidence="3" type="ORF">OJF2_17850</name>
</gene>
<dbReference type="KEGG" id="agv:OJF2_17850"/>
<sequence>MATQQPPVEAAQPSAIPAIENELPTYRAISTQAIFALVCGVLSLFSIASPVFYAFAVLAIVLGVTADRSIRRYPDILTGRPLAQAGIACGLIFGLSILTITSVQAFVLRRNAEGFARHYAEVLKQGDLGDVLLLGQPPQQRKSITPKELMEKLMTKNKESAMFEMKITSVRDLKRRLDLSPEQEIHFERIEKEGSEGMVNVALAVFDVHGPSTKAFPEAEQHAMAIIKSSGSESKSKDWWVDDLVFPYKLKTADLPQSHVDDGHGHPH</sequence>
<dbReference type="Proteomes" id="UP000324233">
    <property type="component" value="Chromosome"/>
</dbReference>
<evidence type="ECO:0000313" key="3">
    <source>
        <dbReference type="EMBL" id="QEH33284.1"/>
    </source>
</evidence>
<dbReference type="RefSeq" id="WP_148593051.1">
    <property type="nucleotide sequence ID" value="NZ_CP042997.1"/>
</dbReference>
<evidence type="ECO:0000259" key="2">
    <source>
        <dbReference type="Pfam" id="PF13828"/>
    </source>
</evidence>
<evidence type="ECO:0000313" key="4">
    <source>
        <dbReference type="Proteomes" id="UP000324233"/>
    </source>
</evidence>
<keyword evidence="1" id="KW-0472">Membrane</keyword>
<dbReference type="Pfam" id="PF13828">
    <property type="entry name" value="DUF4190"/>
    <property type="match status" value="1"/>
</dbReference>
<keyword evidence="1" id="KW-0812">Transmembrane</keyword>
<protein>
    <recommendedName>
        <fullName evidence="2">DUF4190 domain-containing protein</fullName>
    </recommendedName>
</protein>
<evidence type="ECO:0000256" key="1">
    <source>
        <dbReference type="SAM" id="Phobius"/>
    </source>
</evidence>
<proteinExistence type="predicted"/>
<keyword evidence="1" id="KW-1133">Transmembrane helix</keyword>
<accession>A0A5B9VZB9</accession>
<keyword evidence="4" id="KW-1185">Reference proteome</keyword>
<feature type="domain" description="DUF4190" evidence="2">
    <location>
        <begin position="33"/>
        <end position="93"/>
    </location>
</feature>
<dbReference type="InterPro" id="IPR025241">
    <property type="entry name" value="DUF4190"/>
</dbReference>
<name>A0A5B9VZB9_9BACT</name>
<organism evidence="3 4">
    <name type="scientific">Aquisphaera giovannonii</name>
    <dbReference type="NCBI Taxonomy" id="406548"/>
    <lineage>
        <taxon>Bacteria</taxon>
        <taxon>Pseudomonadati</taxon>
        <taxon>Planctomycetota</taxon>
        <taxon>Planctomycetia</taxon>
        <taxon>Isosphaerales</taxon>
        <taxon>Isosphaeraceae</taxon>
        <taxon>Aquisphaera</taxon>
    </lineage>
</organism>
<feature type="transmembrane region" description="Helical" evidence="1">
    <location>
        <begin position="34"/>
        <end position="62"/>
    </location>
</feature>
<dbReference type="EMBL" id="CP042997">
    <property type="protein sequence ID" value="QEH33284.1"/>
    <property type="molecule type" value="Genomic_DNA"/>
</dbReference>
<dbReference type="OrthoDB" id="283620at2"/>
<dbReference type="AlphaFoldDB" id="A0A5B9VZB9"/>
<reference evidence="3 4" key="1">
    <citation type="submission" date="2019-08" db="EMBL/GenBank/DDBJ databases">
        <title>Deep-cultivation of Planctomycetes and their phenomic and genomic characterization uncovers novel biology.</title>
        <authorList>
            <person name="Wiegand S."/>
            <person name="Jogler M."/>
            <person name="Boedeker C."/>
            <person name="Pinto D."/>
            <person name="Vollmers J."/>
            <person name="Rivas-Marin E."/>
            <person name="Kohn T."/>
            <person name="Peeters S.H."/>
            <person name="Heuer A."/>
            <person name="Rast P."/>
            <person name="Oberbeckmann S."/>
            <person name="Bunk B."/>
            <person name="Jeske O."/>
            <person name="Meyerdierks A."/>
            <person name="Storesund J.E."/>
            <person name="Kallscheuer N."/>
            <person name="Luecker S."/>
            <person name="Lage O.M."/>
            <person name="Pohl T."/>
            <person name="Merkel B.J."/>
            <person name="Hornburger P."/>
            <person name="Mueller R.-W."/>
            <person name="Bruemmer F."/>
            <person name="Labrenz M."/>
            <person name="Spormann A.M."/>
            <person name="Op den Camp H."/>
            <person name="Overmann J."/>
            <person name="Amann R."/>
            <person name="Jetten M.S.M."/>
            <person name="Mascher T."/>
            <person name="Medema M.H."/>
            <person name="Devos D.P."/>
            <person name="Kaster A.-K."/>
            <person name="Ovreas L."/>
            <person name="Rohde M."/>
            <person name="Galperin M.Y."/>
            <person name="Jogler C."/>
        </authorList>
    </citation>
    <scope>NUCLEOTIDE SEQUENCE [LARGE SCALE GENOMIC DNA]</scope>
    <source>
        <strain evidence="3 4">OJF2</strain>
    </source>
</reference>